<evidence type="ECO:0000256" key="8">
    <source>
        <dbReference type="ARBA" id="ARBA00023128"/>
    </source>
</evidence>
<proteinExistence type="inferred from homology"/>
<dbReference type="Pfam" id="PF05328">
    <property type="entry name" value="CybS"/>
    <property type="match status" value="1"/>
</dbReference>
<comment type="caution">
    <text evidence="10">Lacks conserved residue(s) required for the propagation of feature annotation.</text>
</comment>
<keyword evidence="4 10" id="KW-0812">Transmembrane</keyword>
<evidence type="ECO:0000313" key="11">
    <source>
        <dbReference type="Proteomes" id="UP000695022"/>
    </source>
</evidence>
<keyword evidence="3 10" id="KW-0813">Transport</keyword>
<name>A0ABM1FAR0_PRICU</name>
<dbReference type="Gene3D" id="1.20.1300.10">
    <property type="entry name" value="Fumarate reductase/succinate dehydrogenase, transmembrane subunit"/>
    <property type="match status" value="1"/>
</dbReference>
<evidence type="ECO:0000256" key="2">
    <source>
        <dbReference type="ARBA" id="ARBA00007294"/>
    </source>
</evidence>
<dbReference type="RefSeq" id="XP_014681531.1">
    <property type="nucleotide sequence ID" value="XM_014826045.1"/>
</dbReference>
<evidence type="ECO:0000256" key="9">
    <source>
        <dbReference type="ARBA" id="ARBA00023136"/>
    </source>
</evidence>
<evidence type="ECO:0000256" key="4">
    <source>
        <dbReference type="ARBA" id="ARBA00022692"/>
    </source>
</evidence>
<comment type="subcellular location">
    <subcellularLocation>
        <location evidence="1 10">Mitochondrion inner membrane</location>
        <topology evidence="1 10">Multi-pass membrane protein</topology>
    </subcellularLocation>
</comment>
<keyword evidence="5 10" id="KW-0999">Mitochondrion inner membrane</keyword>
<keyword evidence="10" id="KW-0479">Metal-binding</keyword>
<evidence type="ECO:0000256" key="3">
    <source>
        <dbReference type="ARBA" id="ARBA00022448"/>
    </source>
</evidence>
<keyword evidence="9 10" id="KW-0472">Membrane</keyword>
<keyword evidence="10" id="KW-0408">Iron</keyword>
<dbReference type="PANTHER" id="PTHR13337">
    <property type="entry name" value="SUCCINATE DEHYDROGENASE"/>
    <property type="match status" value="1"/>
</dbReference>
<sequence>MGEPLTVYTGHWKAEKYLALGLLGLVPTALFVQHAAIDYALAAAMILHGHWGMKAIIDDYAHQGKKGRAATPFWTNLSIGVSAFTFATLCYFNYNDVGICGAVRLLWTIT</sequence>
<evidence type="ECO:0000256" key="10">
    <source>
        <dbReference type="RuleBase" id="RU364031"/>
    </source>
</evidence>
<dbReference type="Proteomes" id="UP000695022">
    <property type="component" value="Unplaced"/>
</dbReference>
<feature type="transmembrane region" description="Helical" evidence="10">
    <location>
        <begin position="73"/>
        <end position="94"/>
    </location>
</feature>
<evidence type="ECO:0000256" key="7">
    <source>
        <dbReference type="ARBA" id="ARBA00022989"/>
    </source>
</evidence>
<keyword evidence="10" id="KW-0816">Tricarboxylic acid cycle</keyword>
<dbReference type="InterPro" id="IPR007992">
    <property type="entry name" value="CybS"/>
</dbReference>
<protein>
    <recommendedName>
        <fullName evidence="10">Succinate dehydrogenase [ubiquinone] cytochrome b small subunit</fullName>
    </recommendedName>
</protein>
<comment type="similarity">
    <text evidence="2 10">Belongs to the CybS family.</text>
</comment>
<keyword evidence="10" id="KW-0249">Electron transport</keyword>
<gene>
    <name evidence="12" type="primary">LOC106821292</name>
</gene>
<evidence type="ECO:0000313" key="12">
    <source>
        <dbReference type="RefSeq" id="XP_014681531.1"/>
    </source>
</evidence>
<keyword evidence="8 10" id="KW-0496">Mitochondrion</keyword>
<keyword evidence="11" id="KW-1185">Reference proteome</keyword>
<dbReference type="InterPro" id="IPR034804">
    <property type="entry name" value="SQR/QFR_C/D"/>
</dbReference>
<dbReference type="PANTHER" id="PTHR13337:SF2">
    <property type="entry name" value="SUCCINATE DEHYDROGENASE [UBIQUINONE] CYTOCHROME B SMALL SUBUNIT, MITOCHONDRIAL"/>
    <property type="match status" value="1"/>
</dbReference>
<accession>A0ABM1FAR0</accession>
<reference evidence="12" key="1">
    <citation type="submission" date="2025-08" db="UniProtKB">
        <authorList>
            <consortium name="RefSeq"/>
        </authorList>
    </citation>
    <scope>IDENTIFICATION</scope>
</reference>
<comment type="function">
    <text evidence="10">Membrane-anchoring subunit of succinate dehydrogenase (SDH) that is involved in complex II of the mitochondrial electron transport chain and is responsible for transferring electrons from succinate to ubiquinone (coenzyme Q).</text>
</comment>
<evidence type="ECO:0000256" key="5">
    <source>
        <dbReference type="ARBA" id="ARBA00022792"/>
    </source>
</evidence>
<dbReference type="GeneID" id="106821292"/>
<feature type="transmembrane region" description="Helical" evidence="10">
    <location>
        <begin position="20"/>
        <end position="47"/>
    </location>
</feature>
<evidence type="ECO:0000256" key="6">
    <source>
        <dbReference type="ARBA" id="ARBA00022946"/>
    </source>
</evidence>
<keyword evidence="10" id="KW-0349">Heme</keyword>
<keyword evidence="6 10" id="KW-0809">Transit peptide</keyword>
<keyword evidence="7 10" id="KW-1133">Transmembrane helix</keyword>
<evidence type="ECO:0000256" key="1">
    <source>
        <dbReference type="ARBA" id="ARBA00004448"/>
    </source>
</evidence>
<organism evidence="11 12">
    <name type="scientific">Priapulus caudatus</name>
    <name type="common">Priapulid worm</name>
    <dbReference type="NCBI Taxonomy" id="37621"/>
    <lineage>
        <taxon>Eukaryota</taxon>
        <taxon>Metazoa</taxon>
        <taxon>Ecdysozoa</taxon>
        <taxon>Scalidophora</taxon>
        <taxon>Priapulida</taxon>
        <taxon>Priapulimorpha</taxon>
        <taxon>Priapulimorphida</taxon>
        <taxon>Priapulidae</taxon>
        <taxon>Priapulus</taxon>
    </lineage>
</organism>